<evidence type="ECO:0000256" key="3">
    <source>
        <dbReference type="ARBA" id="ARBA00022692"/>
    </source>
</evidence>
<proteinExistence type="predicted"/>
<dbReference type="InterPro" id="IPR050445">
    <property type="entry name" value="Bact_polysacc_biosynth/exp"/>
</dbReference>
<evidence type="ECO:0000256" key="2">
    <source>
        <dbReference type="ARBA" id="ARBA00022475"/>
    </source>
</evidence>
<gene>
    <name evidence="9" type="ORF">JKP34_16235</name>
</gene>
<evidence type="ECO:0000313" key="9">
    <source>
        <dbReference type="EMBL" id="MBL0766818.1"/>
    </source>
</evidence>
<evidence type="ECO:0000256" key="6">
    <source>
        <dbReference type="SAM" id="Coils"/>
    </source>
</evidence>
<evidence type="ECO:0000256" key="5">
    <source>
        <dbReference type="ARBA" id="ARBA00023136"/>
    </source>
</evidence>
<dbReference type="InterPro" id="IPR027417">
    <property type="entry name" value="P-loop_NTPase"/>
</dbReference>
<keyword evidence="5 7" id="KW-0472">Membrane</keyword>
<feature type="domain" description="Polysaccharide chain length determinant N-terminal" evidence="8">
    <location>
        <begin position="1"/>
        <end position="86"/>
    </location>
</feature>
<dbReference type="Pfam" id="PF02706">
    <property type="entry name" value="Wzz"/>
    <property type="match status" value="1"/>
</dbReference>
<dbReference type="Gene3D" id="3.40.50.300">
    <property type="entry name" value="P-loop containing nucleotide triphosphate hydrolases"/>
    <property type="match status" value="1"/>
</dbReference>
<feature type="transmembrane region" description="Helical" evidence="7">
    <location>
        <begin position="15"/>
        <end position="32"/>
    </location>
</feature>
<dbReference type="Proteomes" id="UP000642920">
    <property type="component" value="Unassembled WGS sequence"/>
</dbReference>
<dbReference type="InterPro" id="IPR003856">
    <property type="entry name" value="LPS_length_determ_N"/>
</dbReference>
<evidence type="ECO:0000256" key="7">
    <source>
        <dbReference type="SAM" id="Phobius"/>
    </source>
</evidence>
<feature type="coiled-coil region" evidence="6">
    <location>
        <begin position="366"/>
        <end position="417"/>
    </location>
</feature>
<keyword evidence="4 7" id="KW-1133">Transmembrane helix</keyword>
<dbReference type="GO" id="GO:0005886">
    <property type="term" value="C:plasma membrane"/>
    <property type="evidence" value="ECO:0007669"/>
    <property type="project" value="UniProtKB-SubCell"/>
</dbReference>
<reference evidence="9" key="1">
    <citation type="submission" date="2021-01" db="EMBL/GenBank/DDBJ databases">
        <title>Marivirga sp. nov., isolated from intertidal surface sediments.</title>
        <authorList>
            <person name="Zhang M."/>
        </authorList>
    </citation>
    <scope>NUCLEOTIDE SEQUENCE</scope>
    <source>
        <strain evidence="9">SM1354</strain>
    </source>
</reference>
<keyword evidence="2" id="KW-1003">Cell membrane</keyword>
<name>A0A937DIB4_9BACT</name>
<organism evidence="9 10">
    <name type="scientific">Marivirga atlantica</name>
    <dbReference type="NCBI Taxonomy" id="1548457"/>
    <lineage>
        <taxon>Bacteria</taxon>
        <taxon>Pseudomonadati</taxon>
        <taxon>Bacteroidota</taxon>
        <taxon>Cytophagia</taxon>
        <taxon>Cytophagales</taxon>
        <taxon>Marivirgaceae</taxon>
        <taxon>Marivirga</taxon>
    </lineage>
</organism>
<keyword evidence="6" id="KW-0175">Coiled coil</keyword>
<protein>
    <recommendedName>
        <fullName evidence="8">Polysaccharide chain length determinant N-terminal domain-containing protein</fullName>
    </recommendedName>
</protein>
<keyword evidence="10" id="KW-1185">Reference proteome</keyword>
<dbReference type="AlphaFoldDB" id="A0A937DIB4"/>
<dbReference type="RefSeq" id="WP_201923763.1">
    <property type="nucleotide sequence ID" value="NZ_JAERQG010000004.1"/>
</dbReference>
<sequence>MDVIYILKVLWRKKWIIIIIPIVSLIAAFLFTRNLKPQYRANSQIATGFTTNEGVNVTDEKFNLRGVDVKFSNLLATMKSGTIFNMVSYKLMVNKLDSAASGKGKIAKQYTPEEIETARKLFNRKLDTQTTITINDTNADLLRSMLNTSNFTFGRIKGGFDIKRVPNTDFISISFISGNPDLSALAVNAYCAEFLRYYTSTKKESSGESVTFFKELVARKSEELQNKSEALRAFKANNNISASNSSNDTQVSQVYELENQRDQINNNLYALRLKLSNLENSLKEKLGQTQGGPSATPSANQRIVSLKKRIDNLNERFINSGSDDPELLDSLNLLQQQYRVELSLMEQPSSSTQSSGLSASELRSSIDQTKIDIQVEESRLQTVNNKIYSIRSSFSGYANTEAMLNTLERDVKVATDEYLSAVDKYNEAQDKLLASAGSIRQVYMASPPASPEPSKRLIITALAAFATFGLTVFAIIVLEVFDSSIKTPNQFQRMVDIPLAGSLIKIDVKKLNFTSLFEKKHEEADLEIFKHFLRKIRFEVEQTNAQTFLITSPKEAEGKTFIIFSLAFVLSLIKKKVLIIDTNFKRNTLTKWLATAKKSRKFIDQHSAINKLQILEAEEDFDQSQNDNLLIAPTKYPNISIIGNAGANDSPEEIFHSKDFKSLIEGLKKRFDYILLEGSSLNEYSDTKELIKYVEKIIPVFSADSSIKPLDKESIEFLKAQGPKLGSAILNKVDPKNINV</sequence>
<comment type="caution">
    <text evidence="9">The sequence shown here is derived from an EMBL/GenBank/DDBJ whole genome shotgun (WGS) entry which is preliminary data.</text>
</comment>
<dbReference type="SUPFAM" id="SSF52540">
    <property type="entry name" value="P-loop containing nucleoside triphosphate hydrolases"/>
    <property type="match status" value="1"/>
</dbReference>
<dbReference type="PANTHER" id="PTHR32309:SF31">
    <property type="entry name" value="CAPSULAR EXOPOLYSACCHARIDE FAMILY"/>
    <property type="match status" value="1"/>
</dbReference>
<evidence type="ECO:0000313" key="10">
    <source>
        <dbReference type="Proteomes" id="UP000642920"/>
    </source>
</evidence>
<evidence type="ECO:0000256" key="4">
    <source>
        <dbReference type="ARBA" id="ARBA00022989"/>
    </source>
</evidence>
<keyword evidence="3 7" id="KW-0812">Transmembrane</keyword>
<evidence type="ECO:0000259" key="8">
    <source>
        <dbReference type="Pfam" id="PF02706"/>
    </source>
</evidence>
<dbReference type="PANTHER" id="PTHR32309">
    <property type="entry name" value="TYROSINE-PROTEIN KINASE"/>
    <property type="match status" value="1"/>
</dbReference>
<dbReference type="EMBL" id="JAERQG010000004">
    <property type="protein sequence ID" value="MBL0766818.1"/>
    <property type="molecule type" value="Genomic_DNA"/>
</dbReference>
<accession>A0A937DIB4</accession>
<evidence type="ECO:0000256" key="1">
    <source>
        <dbReference type="ARBA" id="ARBA00004651"/>
    </source>
</evidence>
<comment type="subcellular location">
    <subcellularLocation>
        <location evidence="1">Cell membrane</location>
        <topology evidence="1">Multi-pass membrane protein</topology>
    </subcellularLocation>
</comment>
<feature type="transmembrane region" description="Helical" evidence="7">
    <location>
        <begin position="457"/>
        <end position="481"/>
    </location>
</feature>